<dbReference type="InterPro" id="IPR042099">
    <property type="entry name" value="ANL_N_sf"/>
</dbReference>
<name>A0ABP7AUY3_9ACTN</name>
<sequence length="501" mass="53519">MNLAEILIHTASVRPARAALRLGDGVVDYAELNEASGRVASLLGTYGVAAGDRVGVMLPNVPEFAAIYYGVLRAGGVVVPMNPLLKTREIEFYLGDSGARLVFAWQPAADEVRAAAQRLPGVEAVIVAPSGFVAELLSYEPSDLLVQRSPDDTAVILYTSGTTGRPKGAELTHDNLTRNAEVTQSDLVRLSADDVVFGGLPLFHSFGQTVTLNTTVAAGATLVMLPRFDARTALALMAEHAVTVFAGVPTMYSAFLAVDDAPALPRLRLCLSGGAALPVEVLRQFEDRFGCAILEGYGLSETSPVASFNLVDQRKPGSIGTPVTGVEMRVVDLDGNPLPTGEVGEIAIRGHNVMKGYWRRPDATAAVLSADGWFRTGDVGRVDGDGFYVIVDRMKDLIIRGGFNVYPREIEEVLYEHPDVAEAAVIGLPHDRLGEEVGAAVALRPGSTTTETELREYVRGQVAAYKYPRVVWFVESLPKGPTGKILKREIVAPSDPPAGVQ</sequence>
<dbReference type="GO" id="GO:0016874">
    <property type="term" value="F:ligase activity"/>
    <property type="evidence" value="ECO:0007669"/>
    <property type="project" value="UniProtKB-KW"/>
</dbReference>
<dbReference type="SUPFAM" id="SSF56801">
    <property type="entry name" value="Acetyl-CoA synthetase-like"/>
    <property type="match status" value="1"/>
</dbReference>
<organism evidence="3 4">
    <name type="scientific">Microlunatus ginsengisoli</name>
    <dbReference type="NCBI Taxonomy" id="363863"/>
    <lineage>
        <taxon>Bacteria</taxon>
        <taxon>Bacillati</taxon>
        <taxon>Actinomycetota</taxon>
        <taxon>Actinomycetes</taxon>
        <taxon>Propionibacteriales</taxon>
        <taxon>Propionibacteriaceae</taxon>
        <taxon>Microlunatus</taxon>
    </lineage>
</organism>
<dbReference type="InterPro" id="IPR000873">
    <property type="entry name" value="AMP-dep_synth/lig_dom"/>
</dbReference>
<protein>
    <submittedName>
        <fullName evidence="3">Long-chain fatty acid--CoA ligase</fullName>
    </submittedName>
</protein>
<evidence type="ECO:0000259" key="2">
    <source>
        <dbReference type="Pfam" id="PF13193"/>
    </source>
</evidence>
<dbReference type="PROSITE" id="PS00455">
    <property type="entry name" value="AMP_BINDING"/>
    <property type="match status" value="1"/>
</dbReference>
<reference evidence="4" key="1">
    <citation type="journal article" date="2019" name="Int. J. Syst. Evol. Microbiol.">
        <title>The Global Catalogue of Microorganisms (GCM) 10K type strain sequencing project: providing services to taxonomists for standard genome sequencing and annotation.</title>
        <authorList>
            <consortium name="The Broad Institute Genomics Platform"/>
            <consortium name="The Broad Institute Genome Sequencing Center for Infectious Disease"/>
            <person name="Wu L."/>
            <person name="Ma J."/>
        </authorList>
    </citation>
    <scope>NUCLEOTIDE SEQUENCE [LARGE SCALE GENOMIC DNA]</scope>
    <source>
        <strain evidence="4">JCM 16929</strain>
    </source>
</reference>
<dbReference type="Pfam" id="PF13193">
    <property type="entry name" value="AMP-binding_C"/>
    <property type="match status" value="1"/>
</dbReference>
<evidence type="ECO:0000313" key="4">
    <source>
        <dbReference type="Proteomes" id="UP001501490"/>
    </source>
</evidence>
<dbReference type="InterPro" id="IPR025110">
    <property type="entry name" value="AMP-bd_C"/>
</dbReference>
<dbReference type="Pfam" id="PF00501">
    <property type="entry name" value="AMP-binding"/>
    <property type="match status" value="1"/>
</dbReference>
<evidence type="ECO:0000313" key="3">
    <source>
        <dbReference type="EMBL" id="GAA3641103.1"/>
    </source>
</evidence>
<dbReference type="RefSeq" id="WP_344809740.1">
    <property type="nucleotide sequence ID" value="NZ_BAABAB010000051.1"/>
</dbReference>
<gene>
    <name evidence="3" type="ORF">GCM10022236_49680</name>
</gene>
<keyword evidence="4" id="KW-1185">Reference proteome</keyword>
<dbReference type="Gene3D" id="3.30.300.30">
    <property type="match status" value="1"/>
</dbReference>
<feature type="domain" description="AMP-binding enzyme C-terminal" evidence="2">
    <location>
        <begin position="409"/>
        <end position="484"/>
    </location>
</feature>
<dbReference type="CDD" id="cd05936">
    <property type="entry name" value="FC-FACS_FadD_like"/>
    <property type="match status" value="1"/>
</dbReference>
<keyword evidence="3" id="KW-0436">Ligase</keyword>
<accession>A0ABP7AUY3</accession>
<dbReference type="EMBL" id="BAABAB010000051">
    <property type="protein sequence ID" value="GAA3641103.1"/>
    <property type="molecule type" value="Genomic_DNA"/>
</dbReference>
<proteinExistence type="predicted"/>
<evidence type="ECO:0000259" key="1">
    <source>
        <dbReference type="Pfam" id="PF00501"/>
    </source>
</evidence>
<dbReference type="Proteomes" id="UP001501490">
    <property type="component" value="Unassembled WGS sequence"/>
</dbReference>
<dbReference type="InterPro" id="IPR050237">
    <property type="entry name" value="ATP-dep_AMP-bd_enzyme"/>
</dbReference>
<dbReference type="Gene3D" id="3.40.50.12780">
    <property type="entry name" value="N-terminal domain of ligase-like"/>
    <property type="match status" value="1"/>
</dbReference>
<dbReference type="InterPro" id="IPR045851">
    <property type="entry name" value="AMP-bd_C_sf"/>
</dbReference>
<dbReference type="PANTHER" id="PTHR43767">
    <property type="entry name" value="LONG-CHAIN-FATTY-ACID--COA LIGASE"/>
    <property type="match status" value="1"/>
</dbReference>
<feature type="domain" description="AMP-dependent synthetase/ligase" evidence="1">
    <location>
        <begin position="9"/>
        <end position="358"/>
    </location>
</feature>
<dbReference type="InterPro" id="IPR020845">
    <property type="entry name" value="AMP-binding_CS"/>
</dbReference>
<dbReference type="PANTHER" id="PTHR43767:SF12">
    <property type="entry name" value="AMP-DEPENDENT SYNTHETASE AND LIGASE"/>
    <property type="match status" value="1"/>
</dbReference>
<comment type="caution">
    <text evidence="3">The sequence shown here is derived from an EMBL/GenBank/DDBJ whole genome shotgun (WGS) entry which is preliminary data.</text>
</comment>
<dbReference type="NCBIfam" id="NF004837">
    <property type="entry name" value="PRK06187.1"/>
    <property type="match status" value="1"/>
</dbReference>